<evidence type="ECO:0000313" key="1">
    <source>
        <dbReference type="EMBL" id="KIY70197.1"/>
    </source>
</evidence>
<organism evidence="1 2">
    <name type="scientific">Cylindrobasidium torrendii FP15055 ss-10</name>
    <dbReference type="NCBI Taxonomy" id="1314674"/>
    <lineage>
        <taxon>Eukaryota</taxon>
        <taxon>Fungi</taxon>
        <taxon>Dikarya</taxon>
        <taxon>Basidiomycota</taxon>
        <taxon>Agaricomycotina</taxon>
        <taxon>Agaricomycetes</taxon>
        <taxon>Agaricomycetidae</taxon>
        <taxon>Agaricales</taxon>
        <taxon>Marasmiineae</taxon>
        <taxon>Physalacriaceae</taxon>
        <taxon>Cylindrobasidium</taxon>
    </lineage>
</organism>
<dbReference type="EMBL" id="KN880472">
    <property type="protein sequence ID" value="KIY70197.1"/>
    <property type="molecule type" value="Genomic_DNA"/>
</dbReference>
<keyword evidence="2" id="KW-1185">Reference proteome</keyword>
<name>A0A0D7BIC0_9AGAR</name>
<protein>
    <submittedName>
        <fullName evidence="1">Uncharacterized protein</fullName>
    </submittedName>
</protein>
<sequence length="582" mass="67517">MDSVAHANPKLHKILQDANNVLDLEEIYAIQSEERQLNEEIPKLDDEIRTYQDILSVHPQTKRYALLLQGAQKRKDDACSALLRYQQLLLPSFVRAIPDEVLCKIFIQFLAMVHSEDYDVRYKRSDEDLPNRNARLSLWVDTDRVYIPHTVLRLVCRRWNRVAVSEPRLWQTVPLEIPRLLADSSDPEAKERLNNKYWGQVARNIERACTLSLDLQVRATYLVMSPIAQDFLRRLMELLPRTTYLNLKYKPLRNWHRLVASTFPLPSPSDLYAVTNLVAYRLPQCTEDDEVLDRWILSLMSHMPKLRFASLPCMPYEKHDRTQRFPSDGRCPTLSTVQMGETGVGILFSLFEFAHSLTSLAIDEILAGSHNVVLQHPKVSEFLISGQFTVAYRLEQFTFPALKRLEIGRANMSEKDAHSEANTLEWRQDVVSQFFARSGYPVLTHLAIHCRLTQPEDVVPFLLSQPSLRSLALRSAPQSLLSLLCLPKFLELASLDIVVPMYQDQEYAVFLELMERLGTRRDVIERGEACQCLSWKIEFHLKRWQLIEVTQTLRADMRKMEAYFEAIGSRLVLTRTRCEYSK</sequence>
<proteinExistence type="predicted"/>
<accession>A0A0D7BIC0</accession>
<dbReference type="Gene3D" id="1.20.1280.50">
    <property type="match status" value="1"/>
</dbReference>
<dbReference type="Proteomes" id="UP000054007">
    <property type="component" value="Unassembled WGS sequence"/>
</dbReference>
<reference evidence="1 2" key="1">
    <citation type="journal article" date="2015" name="Fungal Genet. Biol.">
        <title>Evolution of novel wood decay mechanisms in Agaricales revealed by the genome sequences of Fistulina hepatica and Cylindrobasidium torrendii.</title>
        <authorList>
            <person name="Floudas D."/>
            <person name="Held B.W."/>
            <person name="Riley R."/>
            <person name="Nagy L.G."/>
            <person name="Koehler G."/>
            <person name="Ransdell A.S."/>
            <person name="Younus H."/>
            <person name="Chow J."/>
            <person name="Chiniquy J."/>
            <person name="Lipzen A."/>
            <person name="Tritt A."/>
            <person name="Sun H."/>
            <person name="Haridas S."/>
            <person name="LaButti K."/>
            <person name="Ohm R.A."/>
            <person name="Kues U."/>
            <person name="Blanchette R.A."/>
            <person name="Grigoriev I.V."/>
            <person name="Minto R.E."/>
            <person name="Hibbett D.S."/>
        </authorList>
    </citation>
    <scope>NUCLEOTIDE SEQUENCE [LARGE SCALE GENOMIC DNA]</scope>
    <source>
        <strain evidence="1 2">FP15055 ss-10</strain>
    </source>
</reference>
<dbReference type="AlphaFoldDB" id="A0A0D7BIC0"/>
<gene>
    <name evidence="1" type="ORF">CYLTODRAFT_420048</name>
</gene>
<dbReference type="OrthoDB" id="3055769at2759"/>
<evidence type="ECO:0000313" key="2">
    <source>
        <dbReference type="Proteomes" id="UP000054007"/>
    </source>
</evidence>